<dbReference type="RefSeq" id="WP_199920941.1">
    <property type="nucleotide sequence ID" value="NZ_CAKXYP010000014.1"/>
</dbReference>
<organism evidence="1 2">
    <name type="scientific">Streptomyces globisporus</name>
    <dbReference type="NCBI Taxonomy" id="1908"/>
    <lineage>
        <taxon>Bacteria</taxon>
        <taxon>Bacillati</taxon>
        <taxon>Actinomycetota</taxon>
        <taxon>Actinomycetes</taxon>
        <taxon>Kitasatosporales</taxon>
        <taxon>Streptomycetaceae</taxon>
        <taxon>Streptomyces</taxon>
    </lineage>
</organism>
<dbReference type="Proteomes" id="UP001154015">
    <property type="component" value="Unassembled WGS sequence"/>
</dbReference>
<evidence type="ECO:0000313" key="2">
    <source>
        <dbReference type="Proteomes" id="UP001154015"/>
    </source>
</evidence>
<evidence type="ECO:0000313" key="1">
    <source>
        <dbReference type="EMBL" id="CAH9417682.1"/>
    </source>
</evidence>
<name>A0ABN8V4W4_STRGL</name>
<reference evidence="1" key="1">
    <citation type="submission" date="2022-03" db="EMBL/GenBank/DDBJ databases">
        <authorList>
            <person name="Leyn A S."/>
        </authorList>
    </citation>
    <scope>NUCLEOTIDE SEQUENCE</scope>
    <source>
        <strain evidence="1">Streptomyces globisporus 4-3</strain>
    </source>
</reference>
<proteinExistence type="predicted"/>
<comment type="caution">
    <text evidence="1">The sequence shown here is derived from an EMBL/GenBank/DDBJ whole genome shotgun (WGS) entry which is preliminary data.</text>
</comment>
<accession>A0ABN8V4W4</accession>
<sequence>MDLEADLLDRGFALTPALHAALAWLRPAGLADAGKRLVGHIDAELGAGRTHMPL</sequence>
<keyword evidence="2" id="KW-1185">Reference proteome</keyword>
<evidence type="ECO:0008006" key="3">
    <source>
        <dbReference type="Google" id="ProtNLM"/>
    </source>
</evidence>
<dbReference type="EMBL" id="CAKXYP010000014">
    <property type="protein sequence ID" value="CAH9417682.1"/>
    <property type="molecule type" value="Genomic_DNA"/>
</dbReference>
<protein>
    <recommendedName>
        <fullName evidence="3">MarR family transcriptional regulator</fullName>
    </recommendedName>
</protein>
<gene>
    <name evidence="1" type="ORF">SGL43_04729</name>
</gene>